<evidence type="ECO:0000313" key="1">
    <source>
        <dbReference type="EMBL" id="KAJ9108372.1"/>
    </source>
</evidence>
<evidence type="ECO:0000313" key="2">
    <source>
        <dbReference type="Proteomes" id="UP001241377"/>
    </source>
</evidence>
<reference evidence="1" key="1">
    <citation type="submission" date="2023-04" db="EMBL/GenBank/DDBJ databases">
        <title>Draft Genome sequencing of Naganishia species isolated from polar environments using Oxford Nanopore Technology.</title>
        <authorList>
            <person name="Leo P."/>
            <person name="Venkateswaran K."/>
        </authorList>
    </citation>
    <scope>NUCLEOTIDE SEQUENCE</scope>
    <source>
        <strain evidence="1">MNA-CCFEE 5261</strain>
    </source>
</reference>
<organism evidence="1 2">
    <name type="scientific">Naganishia cerealis</name>
    <dbReference type="NCBI Taxonomy" id="610337"/>
    <lineage>
        <taxon>Eukaryota</taxon>
        <taxon>Fungi</taxon>
        <taxon>Dikarya</taxon>
        <taxon>Basidiomycota</taxon>
        <taxon>Agaricomycotina</taxon>
        <taxon>Tremellomycetes</taxon>
        <taxon>Filobasidiales</taxon>
        <taxon>Filobasidiaceae</taxon>
        <taxon>Naganishia</taxon>
    </lineage>
</organism>
<gene>
    <name evidence="1" type="ORF">QFC19_002356</name>
</gene>
<proteinExistence type="predicted"/>
<dbReference type="Proteomes" id="UP001241377">
    <property type="component" value="Unassembled WGS sequence"/>
</dbReference>
<dbReference type="EMBL" id="JASBWR010000020">
    <property type="protein sequence ID" value="KAJ9108372.1"/>
    <property type="molecule type" value="Genomic_DNA"/>
</dbReference>
<sequence length="731" mass="84023">MSIYQDNKKLYDEQKLGDVLNTFTGPRNEICLKMVIDYLLYNLPAIPVRDPPEELFDILIQWEDNRGTESQIHIRETIDCTIGTIQDYISEERSKSLHTPKMNREYFGLVLQSSGNYICDSSKKLRDVLGLDVAPLLQVVFRVRFNLSEEIPFCRFHIKINSDVPQLQHFNLIEVNNRTTVEELKQQLVAQMDESSVRRTFIEQIELSYSAHVLANTPSINQSRLYDVLSLDLNILYEHGNIITMDLKITDEDGILSRLFWNDLRSSERFEFLPTRTTENEPSETQPNQPTEAQPLAVEPMKIVLDTGEEWQLTGESYEMIKKTHDSRGENIHGGSSLLVNQSDLSSMMYDFSLEVDGIQKKVLLNTSQCIIVNKGDHPPYVLLSPAGIARLDSVFRDDNGSMIQQVRVLLHPAEQHRHPAVVHVQNEHLGEVENNANQNRQQARMIFNIYPQLRNHMRGTGRWALTVLRYAFILHLIGIDILLLKIWQEVFTIGVLVGTIYVLFFSGTRITDALITLLPERENVADRRYDEVILAGMIQGLQITNSILDTGLTLVKNELIMTAVKRTREFDLFMNRVEGNDTYATAIGETFTNLWKDALLYTLSSIPRLQSTIEESIEIWRQTEIEDLDTEVKMFQELIITIISIYDKKNDISNGEPARNVLIRETSIDYDLIPPAGTLEETEIRYQQLLQYYIKMQPVYDKFDKCVRQGAVLEEGRRLLDDEAESGTVG</sequence>
<comment type="caution">
    <text evidence="1">The sequence shown here is derived from an EMBL/GenBank/DDBJ whole genome shotgun (WGS) entry which is preliminary data.</text>
</comment>
<protein>
    <submittedName>
        <fullName evidence="1">Uncharacterized protein</fullName>
    </submittedName>
</protein>
<name>A0ACC2WBD1_9TREE</name>
<accession>A0ACC2WBD1</accession>
<keyword evidence="2" id="KW-1185">Reference proteome</keyword>